<evidence type="ECO:0000256" key="1">
    <source>
        <dbReference type="SAM" id="Phobius"/>
    </source>
</evidence>
<feature type="transmembrane region" description="Helical" evidence="1">
    <location>
        <begin position="281"/>
        <end position="302"/>
    </location>
</feature>
<protein>
    <submittedName>
        <fullName evidence="2">AAEL017143-PA</fullName>
    </submittedName>
</protein>
<dbReference type="Proteomes" id="UP000682892">
    <property type="component" value="Chromosome 3"/>
</dbReference>
<keyword evidence="1" id="KW-0812">Transmembrane</keyword>
<feature type="transmembrane region" description="Helical" evidence="1">
    <location>
        <begin position="309"/>
        <end position="330"/>
    </location>
</feature>
<feature type="transmembrane region" description="Helical" evidence="1">
    <location>
        <begin position="26"/>
        <end position="48"/>
    </location>
</feature>
<organism evidence="2 3">
    <name type="scientific">Aedes aegypti</name>
    <name type="common">Yellowfever mosquito</name>
    <name type="synonym">Culex aegypti</name>
    <dbReference type="NCBI Taxonomy" id="7159"/>
    <lineage>
        <taxon>Eukaryota</taxon>
        <taxon>Metazoa</taxon>
        <taxon>Ecdysozoa</taxon>
        <taxon>Arthropoda</taxon>
        <taxon>Hexapoda</taxon>
        <taxon>Insecta</taxon>
        <taxon>Pterygota</taxon>
        <taxon>Neoptera</taxon>
        <taxon>Endopterygota</taxon>
        <taxon>Diptera</taxon>
        <taxon>Nematocera</taxon>
        <taxon>Culicoidea</taxon>
        <taxon>Culicidae</taxon>
        <taxon>Culicinae</taxon>
        <taxon>Aedini</taxon>
        <taxon>Aedes</taxon>
        <taxon>Stegomyia</taxon>
    </lineage>
</organism>
<evidence type="ECO:0000313" key="3">
    <source>
        <dbReference type="Proteomes" id="UP000682892"/>
    </source>
</evidence>
<accession>A0A1S7UEI7</accession>
<feature type="transmembrane region" description="Helical" evidence="1">
    <location>
        <begin position="60"/>
        <end position="77"/>
    </location>
</feature>
<feature type="transmembrane region" description="Helical" evidence="1">
    <location>
        <begin position="389"/>
        <end position="413"/>
    </location>
</feature>
<dbReference type="EMBL" id="CH477204">
    <property type="protein sequence ID" value="EJY57348.1"/>
    <property type="molecule type" value="Genomic_DNA"/>
</dbReference>
<proteinExistence type="predicted"/>
<feature type="transmembrane region" description="Helical" evidence="1">
    <location>
        <begin position="194"/>
        <end position="215"/>
    </location>
</feature>
<reference evidence="2" key="1">
    <citation type="submission" date="2005-10" db="EMBL/GenBank/DDBJ databases">
        <authorList>
            <person name="Loftus B.J."/>
            <person name="Nene V.M."/>
            <person name="Hannick L.I."/>
            <person name="Bidwell S."/>
            <person name="Haas B."/>
            <person name="Amedeo P."/>
            <person name="Orvis J."/>
            <person name="Wortman J.R."/>
            <person name="White O.R."/>
            <person name="Salzberg S."/>
            <person name="Shumway M."/>
            <person name="Koo H."/>
            <person name="Zhao Y."/>
            <person name="Holmes M."/>
            <person name="Miller J."/>
            <person name="Schatz M."/>
            <person name="Pop M."/>
            <person name="Pai G."/>
            <person name="Utterback T."/>
            <person name="Rogers Y.-H."/>
            <person name="Kravitz S."/>
            <person name="Fraser C.M."/>
        </authorList>
    </citation>
    <scope>NUCLEOTIDE SEQUENCE</scope>
    <source>
        <strain evidence="2">Liverpool</strain>
    </source>
</reference>
<reference evidence="2" key="3">
    <citation type="submission" date="2012-09" db="EMBL/GenBank/DDBJ databases">
        <authorList>
            <consortium name="VectorBase"/>
        </authorList>
    </citation>
    <scope>NUCLEOTIDE SEQUENCE</scope>
    <source>
        <strain evidence="2">Liverpool</strain>
    </source>
</reference>
<feature type="transmembrane region" description="Helical" evidence="1">
    <location>
        <begin position="155"/>
        <end position="173"/>
    </location>
</feature>
<reference evidence="2" key="2">
    <citation type="journal article" date="2007" name="Science">
        <title>Genome sequence of Aedes aegypti, a major arbovirus vector.</title>
        <authorList>
            <person name="Nene V."/>
            <person name="Wortman J.R."/>
            <person name="Lawson D."/>
            <person name="Haas B."/>
            <person name="Kodira C."/>
            <person name="Tu Z.J."/>
            <person name="Loftus B."/>
            <person name="Xi Z."/>
            <person name="Megy K."/>
            <person name="Grabherr M."/>
            <person name="Ren Q."/>
            <person name="Zdobnov E.M."/>
            <person name="Lobo N.F."/>
            <person name="Campbell K.S."/>
            <person name="Brown S.E."/>
            <person name="Bonaldo M.F."/>
            <person name="Zhu J."/>
            <person name="Sinkins S.P."/>
            <person name="Hogenkamp D.G."/>
            <person name="Amedeo P."/>
            <person name="Arensburger P."/>
            <person name="Atkinson P.W."/>
            <person name="Bidwell S."/>
            <person name="Biedler J."/>
            <person name="Birney E."/>
            <person name="Bruggner R.V."/>
            <person name="Costas J."/>
            <person name="Coy M.R."/>
            <person name="Crabtree J."/>
            <person name="Crawford M."/>
            <person name="Debruyn B."/>
            <person name="Decaprio D."/>
            <person name="Eiglmeier K."/>
            <person name="Eisenstadt E."/>
            <person name="El-Dorry H."/>
            <person name="Gelbart W.M."/>
            <person name="Gomes S.L."/>
            <person name="Hammond M."/>
            <person name="Hannick L.I."/>
            <person name="Hogan J.R."/>
            <person name="Holmes M.H."/>
            <person name="Jaffe D."/>
            <person name="Johnston J.S."/>
            <person name="Kennedy R.C."/>
            <person name="Koo H."/>
            <person name="Kravitz S."/>
            <person name="Kriventseva E.V."/>
            <person name="Kulp D."/>
            <person name="Labutti K."/>
            <person name="Lee E."/>
            <person name="Li S."/>
            <person name="Lovin D.D."/>
            <person name="Mao C."/>
            <person name="Mauceli E."/>
            <person name="Menck C.F."/>
            <person name="Miller J.R."/>
            <person name="Montgomery P."/>
            <person name="Mori A."/>
            <person name="Nascimento A.L."/>
            <person name="Naveira H.F."/>
            <person name="Nusbaum C."/>
            <person name="O'leary S."/>
            <person name="Orvis J."/>
            <person name="Pertea M."/>
            <person name="Quesneville H."/>
            <person name="Reidenbach K.R."/>
            <person name="Rogers Y.H."/>
            <person name="Roth C.W."/>
            <person name="Schneider J.R."/>
            <person name="Schatz M."/>
            <person name="Shumway M."/>
            <person name="Stanke M."/>
            <person name="Stinson E.O."/>
            <person name="Tubio J.M."/>
            <person name="Vanzee J.P."/>
            <person name="Verjovski-Almeida S."/>
            <person name="Werner D."/>
            <person name="White O."/>
            <person name="Wyder S."/>
            <person name="Zeng Q."/>
            <person name="Zhao Q."/>
            <person name="Zhao Y."/>
            <person name="Hill C.A."/>
            <person name="Raikhel A.S."/>
            <person name="Soares M.B."/>
            <person name="Knudson D.L."/>
            <person name="Lee N.H."/>
            <person name="Galagan J."/>
            <person name="Salzberg S.L."/>
            <person name="Paulsen I.T."/>
            <person name="Dimopoulos G."/>
            <person name="Collins F.H."/>
            <person name="Birren B."/>
            <person name="Fraser-Liggett C.M."/>
            <person name="Severson D.W."/>
        </authorList>
    </citation>
    <scope>NUCLEOTIDE SEQUENCE [LARGE SCALE GENOMIC DNA]</scope>
    <source>
        <strain evidence="2">Liverpool</strain>
    </source>
</reference>
<keyword evidence="1" id="KW-0472">Membrane</keyword>
<sequence>MSNVFLSTRKRFSPWRWTKAAGIRHYLSMLGGNGFFWLDVFLLFAGIPTASSTKWTGARLIQYLSTFLFAFQSILYIQQTISAVADRHGNTAILLIEAVKSSSIVLICMKMLLMIHLKIPLASLRQFIDSNRIYSGDKTYDERVFSKFHNSARKIPQVVFALIGLETILLSIPSSARKAVFKLPHQLMGAGKHVSFLVNLLYFGLLPLGMCPRFFTNLGSLGVLLMGMRAKLQILAHRYQQTLAHLVLDEKQYFAYMKLEMRKIMDQQLEFWRNLNILKDMVGKAFCLVHYFSIYAIGTMLYVSKIMGLNATSVMLVASTAWLLLEYYVWCRLVESLKEEAESVALNIFEICCLMPYDREHAAQYTQQRTSLMISWISMSNGLTMDCLGLFQISTIGFVELLNVVYTVVTFLINVN</sequence>
<keyword evidence="1" id="KW-1133">Transmembrane helix</keyword>
<name>A0A1S7UEI7_AEDAE</name>
<dbReference type="AlphaFoldDB" id="A0A1S7UEI7"/>
<gene>
    <name evidence="2" type="primary">GPROR102</name>
    <name evidence="2" type="ORF">AaeL_AAEL017143</name>
</gene>
<evidence type="ECO:0000313" key="2">
    <source>
        <dbReference type="EMBL" id="EJY57348.1"/>
    </source>
</evidence>
<feature type="transmembrane region" description="Helical" evidence="1">
    <location>
        <begin position="98"/>
        <end position="117"/>
    </location>
</feature>